<keyword evidence="1" id="KW-1133">Transmembrane helix</keyword>
<protein>
    <submittedName>
        <fullName evidence="2">Uncharacterized protein</fullName>
    </submittedName>
</protein>
<reference evidence="2 3" key="1">
    <citation type="journal article" date="2016" name="Nat. Commun.">
        <title>Thousands of microbial genomes shed light on interconnected biogeochemical processes in an aquifer system.</title>
        <authorList>
            <person name="Anantharaman K."/>
            <person name="Brown C.T."/>
            <person name="Hug L.A."/>
            <person name="Sharon I."/>
            <person name="Castelle C.J."/>
            <person name="Probst A.J."/>
            <person name="Thomas B.C."/>
            <person name="Singh A."/>
            <person name="Wilkins M.J."/>
            <person name="Karaoz U."/>
            <person name="Brodie E.L."/>
            <person name="Williams K.H."/>
            <person name="Hubbard S.S."/>
            <person name="Banfield J.F."/>
        </authorList>
    </citation>
    <scope>NUCLEOTIDE SEQUENCE [LARGE SCALE GENOMIC DNA]</scope>
</reference>
<evidence type="ECO:0000313" key="2">
    <source>
        <dbReference type="EMBL" id="OGF31691.1"/>
    </source>
</evidence>
<evidence type="ECO:0000256" key="1">
    <source>
        <dbReference type="SAM" id="Phobius"/>
    </source>
</evidence>
<sequence>MSKSKMLFSQSLLALTLMYFFSKEIIPAWLINNILWHQMVNLLSGNTINAFVWFPISLALSLTCSLVIFKLTLPNLPTAKENKK</sequence>
<feature type="transmembrane region" description="Helical" evidence="1">
    <location>
        <begin position="12"/>
        <end position="31"/>
    </location>
</feature>
<comment type="caution">
    <text evidence="2">The sequence shown here is derived from an EMBL/GenBank/DDBJ whole genome shotgun (WGS) entry which is preliminary data.</text>
</comment>
<organism evidence="2 3">
    <name type="scientific">Candidatus Falkowbacteria bacterium RIFOXYC2_FULL_36_12</name>
    <dbReference type="NCBI Taxonomy" id="1798002"/>
    <lineage>
        <taxon>Bacteria</taxon>
        <taxon>Candidatus Falkowiibacteriota</taxon>
    </lineage>
</organism>
<dbReference type="AlphaFoldDB" id="A0A1F5SZP8"/>
<evidence type="ECO:0000313" key="3">
    <source>
        <dbReference type="Proteomes" id="UP000179001"/>
    </source>
</evidence>
<keyword evidence="1" id="KW-0472">Membrane</keyword>
<keyword evidence="1" id="KW-0812">Transmembrane</keyword>
<dbReference type="STRING" id="1798002.A2478_04350"/>
<accession>A0A1F5SZP8</accession>
<name>A0A1F5SZP8_9BACT</name>
<gene>
    <name evidence="2" type="ORF">A2478_04350</name>
</gene>
<dbReference type="Proteomes" id="UP000179001">
    <property type="component" value="Unassembled WGS sequence"/>
</dbReference>
<feature type="transmembrane region" description="Helical" evidence="1">
    <location>
        <begin position="51"/>
        <end position="73"/>
    </location>
</feature>
<dbReference type="EMBL" id="MFGJ01000007">
    <property type="protein sequence ID" value="OGF31691.1"/>
    <property type="molecule type" value="Genomic_DNA"/>
</dbReference>
<proteinExistence type="predicted"/>